<dbReference type="GO" id="GO:0035539">
    <property type="term" value="F:8-oxo-7,8-dihydrodeoxyguanosine triphosphate pyrophosphatase activity"/>
    <property type="evidence" value="ECO:0007669"/>
    <property type="project" value="UniProtKB-EC"/>
</dbReference>
<evidence type="ECO:0000256" key="17">
    <source>
        <dbReference type="PIRSR" id="PIRSR603561-1"/>
    </source>
</evidence>
<comment type="similarity">
    <text evidence="2">Belongs to the Nudix hydrolase family.</text>
</comment>
<dbReference type="Pfam" id="PF02581">
    <property type="entry name" value="TMP-TENI"/>
    <property type="match status" value="1"/>
</dbReference>
<keyword evidence="7" id="KW-0378">Hydrolase</keyword>
<evidence type="ECO:0000256" key="3">
    <source>
        <dbReference type="ARBA" id="ARBA00022457"/>
    </source>
</evidence>
<dbReference type="InterPro" id="IPR003561">
    <property type="entry name" value="Mutator_MutT"/>
</dbReference>
<feature type="binding site" evidence="18">
    <location>
        <position position="54"/>
    </location>
    <ligand>
        <name>Mg(2+)</name>
        <dbReference type="ChEBI" id="CHEBI:18420"/>
    </ligand>
</feature>
<sequence>MSFFSAHFLFERHEMDKRKIIDVAAAAIVDGQGQVLLAQRLAHLHQGGKWEFPGGKFEPGETAEQALLRELHEELDITVHDYQPLIRLVHQYPEKSVRLHVFTVTRFSGLPKGKEGQALQWADISRLRSFQFPDANYPIVSAVQLPDLMLITPALASFNNDVDQLMLFLQQKVANGVSLMQLRLPDCDDATYLDIVKRLQASGLLERCRLMLNRNPKLMARFANVGWHISGEHVEAAQAILAKGTRPDWLSTSVHSRDEWHTRRMLEPDFVLLSPVKATASHPDRIALGWEQFAEIAEEMNCPVFALGGMNTADLIYAKQNGAQGIAGIRCFQ</sequence>
<dbReference type="InterPro" id="IPR022998">
    <property type="entry name" value="ThiamineP_synth_TenI"/>
</dbReference>
<evidence type="ECO:0000256" key="12">
    <source>
        <dbReference type="ARBA" id="ARBA00038905"/>
    </source>
</evidence>
<dbReference type="GO" id="GO:0044716">
    <property type="term" value="F:8-oxo-GDP phosphatase activity"/>
    <property type="evidence" value="ECO:0007669"/>
    <property type="project" value="TreeGrafter"/>
</dbReference>
<dbReference type="GO" id="GO:0009228">
    <property type="term" value="P:thiamine biosynthetic process"/>
    <property type="evidence" value="ECO:0007669"/>
    <property type="project" value="UniProtKB-KW"/>
</dbReference>
<dbReference type="InterPro" id="IPR000086">
    <property type="entry name" value="NUDIX_hydrolase_dom"/>
</dbReference>
<comment type="caution">
    <text evidence="20">The sequence shown here is derived from an EMBL/GenBank/DDBJ whole genome shotgun (WGS) entry which is preliminary data.</text>
</comment>
<dbReference type="CDD" id="cd00564">
    <property type="entry name" value="TMP_TenI"/>
    <property type="match status" value="1"/>
</dbReference>
<gene>
    <name evidence="20" type="ORF">EV696_12344</name>
</gene>
<dbReference type="EMBL" id="SNYM01000023">
    <property type="protein sequence ID" value="TDQ44641.1"/>
    <property type="molecule type" value="Genomic_DNA"/>
</dbReference>
<dbReference type="PROSITE" id="PS00893">
    <property type="entry name" value="NUDIX_BOX"/>
    <property type="match status" value="1"/>
</dbReference>
<organism evidence="20 21">
    <name type="scientific">Permianibacter aggregans</name>
    <dbReference type="NCBI Taxonomy" id="1510150"/>
    <lineage>
        <taxon>Bacteria</taxon>
        <taxon>Pseudomonadati</taxon>
        <taxon>Pseudomonadota</taxon>
        <taxon>Gammaproteobacteria</taxon>
        <taxon>Pseudomonadales</taxon>
        <taxon>Pseudomonadaceae</taxon>
        <taxon>Permianibacter</taxon>
    </lineage>
</organism>
<dbReference type="GO" id="GO:0006281">
    <property type="term" value="P:DNA repair"/>
    <property type="evidence" value="ECO:0007669"/>
    <property type="project" value="UniProtKB-KW"/>
</dbReference>
<dbReference type="RefSeq" id="WP_133593117.1">
    <property type="nucleotide sequence ID" value="NZ_CP037953.1"/>
</dbReference>
<dbReference type="SUPFAM" id="SSF55811">
    <property type="entry name" value="Nudix"/>
    <property type="match status" value="1"/>
</dbReference>
<dbReference type="PANTHER" id="PTHR47707">
    <property type="entry name" value="8-OXO-DGTP DIPHOSPHATASE"/>
    <property type="match status" value="1"/>
</dbReference>
<dbReference type="PANTHER" id="PTHR47707:SF1">
    <property type="entry name" value="NUDIX HYDROLASE FAMILY PROTEIN"/>
    <property type="match status" value="1"/>
</dbReference>
<evidence type="ECO:0000256" key="9">
    <source>
        <dbReference type="ARBA" id="ARBA00023204"/>
    </source>
</evidence>
<dbReference type="InterPro" id="IPR013785">
    <property type="entry name" value="Aldolase_TIM"/>
</dbReference>
<dbReference type="PROSITE" id="PS51462">
    <property type="entry name" value="NUDIX"/>
    <property type="match status" value="1"/>
</dbReference>
<feature type="binding site" evidence="18">
    <location>
        <position position="74"/>
    </location>
    <ligand>
        <name>Mg(2+)</name>
        <dbReference type="ChEBI" id="CHEBI:18420"/>
    </ligand>
</feature>
<dbReference type="InterPro" id="IPR015797">
    <property type="entry name" value="NUDIX_hydrolase-like_dom_sf"/>
</dbReference>
<accession>A0A4R6UD90</accession>
<comment type="cofactor">
    <cofactor evidence="1 18">
        <name>Mg(2+)</name>
        <dbReference type="ChEBI" id="CHEBI:18420"/>
    </cofactor>
</comment>
<dbReference type="InterPro" id="IPR020084">
    <property type="entry name" value="NUDIX_hydrolase_CS"/>
</dbReference>
<dbReference type="Gene3D" id="3.20.20.70">
    <property type="entry name" value="Aldolase class I"/>
    <property type="match status" value="1"/>
</dbReference>
<feature type="binding site" evidence="17">
    <location>
        <position position="40"/>
    </location>
    <ligand>
        <name>8-oxo-dGTP</name>
        <dbReference type="ChEBI" id="CHEBI:77896"/>
    </ligand>
</feature>
<dbReference type="PRINTS" id="PR00502">
    <property type="entry name" value="NUDIXFAMILY"/>
</dbReference>
<evidence type="ECO:0000313" key="21">
    <source>
        <dbReference type="Proteomes" id="UP000295375"/>
    </source>
</evidence>
<dbReference type="NCBIfam" id="NF006530">
    <property type="entry name" value="PRK08999.1"/>
    <property type="match status" value="1"/>
</dbReference>
<evidence type="ECO:0000256" key="2">
    <source>
        <dbReference type="ARBA" id="ARBA00005582"/>
    </source>
</evidence>
<feature type="binding site" evidence="17">
    <location>
        <begin position="51"/>
        <end position="54"/>
    </location>
    <ligand>
        <name>8-oxo-dGTP</name>
        <dbReference type="ChEBI" id="CHEBI:77896"/>
    </ligand>
</feature>
<feature type="binding site" evidence="17">
    <location>
        <position position="136"/>
    </location>
    <ligand>
        <name>8-oxo-dGTP</name>
        <dbReference type="ChEBI" id="CHEBI:77896"/>
    </ligand>
</feature>
<dbReference type="InterPro" id="IPR047127">
    <property type="entry name" value="MutT-like"/>
</dbReference>
<evidence type="ECO:0000256" key="8">
    <source>
        <dbReference type="ARBA" id="ARBA00022842"/>
    </source>
</evidence>
<comment type="catalytic activity">
    <reaction evidence="11">
        <text>8-oxo-GTP + H2O = 8-oxo-GMP + diphosphate + H(+)</text>
        <dbReference type="Rhea" id="RHEA:67616"/>
        <dbReference type="ChEBI" id="CHEBI:15377"/>
        <dbReference type="ChEBI" id="CHEBI:15378"/>
        <dbReference type="ChEBI" id="CHEBI:33019"/>
        <dbReference type="ChEBI" id="CHEBI:143553"/>
        <dbReference type="ChEBI" id="CHEBI:145694"/>
    </reaction>
</comment>
<feature type="binding site" evidence="17">
    <location>
        <position position="45"/>
    </location>
    <ligand>
        <name>8-oxo-dGTP</name>
        <dbReference type="ChEBI" id="CHEBI:77896"/>
    </ligand>
</feature>
<keyword evidence="8 18" id="KW-0460">Magnesium</keyword>
<dbReference type="SUPFAM" id="SSF51391">
    <property type="entry name" value="Thiamin phosphate synthase"/>
    <property type="match status" value="1"/>
</dbReference>
<dbReference type="EC" id="3.6.1.55" evidence="12"/>
<comment type="catalytic activity">
    <reaction evidence="10">
        <text>8-oxo-dGTP + H2O = 8-oxo-dGMP + diphosphate + H(+)</text>
        <dbReference type="Rhea" id="RHEA:31575"/>
        <dbReference type="ChEBI" id="CHEBI:15377"/>
        <dbReference type="ChEBI" id="CHEBI:15378"/>
        <dbReference type="ChEBI" id="CHEBI:33019"/>
        <dbReference type="ChEBI" id="CHEBI:63224"/>
        <dbReference type="ChEBI" id="CHEBI:77896"/>
        <dbReference type="EC" id="3.6.1.55"/>
    </reaction>
</comment>
<feature type="domain" description="Nudix hydrolase" evidence="19">
    <location>
        <begin position="19"/>
        <end position="147"/>
    </location>
</feature>
<evidence type="ECO:0000256" key="5">
    <source>
        <dbReference type="ARBA" id="ARBA00022723"/>
    </source>
</evidence>
<protein>
    <recommendedName>
        <fullName evidence="13">8-oxo-dGTP diphosphatase</fullName>
        <ecNumber evidence="12">3.6.1.55</ecNumber>
    </recommendedName>
    <alternativeName>
        <fullName evidence="16">7,8-dihydro-8-oxoguanine-triphosphatase</fullName>
    </alternativeName>
    <alternativeName>
        <fullName evidence="15">Mutator protein MutT</fullName>
    </alternativeName>
    <alternativeName>
        <fullName evidence="14">dGTP pyrophosphohydrolase</fullName>
    </alternativeName>
</protein>
<keyword evidence="21" id="KW-1185">Reference proteome</keyword>
<evidence type="ECO:0000256" key="7">
    <source>
        <dbReference type="ARBA" id="ARBA00022801"/>
    </source>
</evidence>
<dbReference type="Pfam" id="PF14815">
    <property type="entry name" value="NUDIX_4"/>
    <property type="match status" value="1"/>
</dbReference>
<evidence type="ECO:0000256" key="16">
    <source>
        <dbReference type="ARBA" id="ARBA00042798"/>
    </source>
</evidence>
<evidence type="ECO:0000256" key="14">
    <source>
        <dbReference type="ARBA" id="ARBA00041592"/>
    </source>
</evidence>
<evidence type="ECO:0000313" key="20">
    <source>
        <dbReference type="EMBL" id="TDQ44641.1"/>
    </source>
</evidence>
<reference evidence="20 21" key="1">
    <citation type="submission" date="2019-03" db="EMBL/GenBank/DDBJ databases">
        <title>Genomic Encyclopedia of Type Strains, Phase IV (KMG-IV): sequencing the most valuable type-strain genomes for metagenomic binning, comparative biology and taxonomic classification.</title>
        <authorList>
            <person name="Goeker M."/>
        </authorList>
    </citation>
    <scope>NUCLEOTIDE SEQUENCE [LARGE SCALE GENOMIC DNA]</scope>
    <source>
        <strain evidence="20 21">DSM 103792</strain>
    </source>
</reference>
<evidence type="ECO:0000256" key="10">
    <source>
        <dbReference type="ARBA" id="ARBA00035861"/>
    </source>
</evidence>
<keyword evidence="3" id="KW-0515">Mutator protein</keyword>
<evidence type="ECO:0000256" key="4">
    <source>
        <dbReference type="ARBA" id="ARBA00022705"/>
    </source>
</evidence>
<keyword evidence="4" id="KW-0235">DNA replication</keyword>
<dbReference type="CDD" id="cd03425">
    <property type="entry name" value="NUDIX_MutT_NudA_like"/>
    <property type="match status" value="1"/>
</dbReference>
<dbReference type="FunFam" id="3.90.79.10:FF:000014">
    <property type="entry name" value="8-oxo-dGTP diphosphatase MutT"/>
    <property type="match status" value="1"/>
</dbReference>
<evidence type="ECO:0000256" key="6">
    <source>
        <dbReference type="ARBA" id="ARBA00022763"/>
    </source>
</evidence>
<name>A0A4R6UD90_9GAMM</name>
<dbReference type="OrthoDB" id="9810648at2"/>
<evidence type="ECO:0000256" key="15">
    <source>
        <dbReference type="ARBA" id="ARBA00041979"/>
    </source>
</evidence>
<evidence type="ECO:0000256" key="13">
    <source>
        <dbReference type="ARBA" id="ARBA00040794"/>
    </source>
</evidence>
<dbReference type="Proteomes" id="UP000295375">
    <property type="component" value="Unassembled WGS sequence"/>
</dbReference>
<keyword evidence="6" id="KW-0227">DNA damage</keyword>
<evidence type="ECO:0000256" key="18">
    <source>
        <dbReference type="PIRSR" id="PIRSR603561-2"/>
    </source>
</evidence>
<dbReference type="GO" id="GO:0044715">
    <property type="term" value="F:8-oxo-dGDP phosphatase activity"/>
    <property type="evidence" value="ECO:0007669"/>
    <property type="project" value="TreeGrafter"/>
</dbReference>
<proteinExistence type="inferred from homology"/>
<dbReference type="InterPro" id="IPR036206">
    <property type="entry name" value="ThiamineP_synth_sf"/>
</dbReference>
<dbReference type="GO" id="GO:0008413">
    <property type="term" value="F:8-oxo-7,8-dihydroguanosine triphosphate pyrophosphatase activity"/>
    <property type="evidence" value="ECO:0007669"/>
    <property type="project" value="InterPro"/>
</dbReference>
<dbReference type="GO" id="GO:0006260">
    <property type="term" value="P:DNA replication"/>
    <property type="evidence" value="ECO:0007669"/>
    <property type="project" value="UniProtKB-KW"/>
</dbReference>
<evidence type="ECO:0000259" key="19">
    <source>
        <dbReference type="PROSITE" id="PS51462"/>
    </source>
</evidence>
<dbReference type="NCBIfam" id="TIGR00586">
    <property type="entry name" value="mutt"/>
    <property type="match status" value="1"/>
</dbReference>
<evidence type="ECO:0000256" key="11">
    <source>
        <dbReference type="ARBA" id="ARBA00036904"/>
    </source>
</evidence>
<keyword evidence="5 18" id="KW-0479">Metal-binding</keyword>
<keyword evidence="9" id="KW-0234">DNA repair</keyword>
<dbReference type="AlphaFoldDB" id="A0A4R6UD90"/>
<dbReference type="Gene3D" id="3.90.79.10">
    <property type="entry name" value="Nucleoside Triphosphate Pyrophosphohydrolase"/>
    <property type="match status" value="1"/>
</dbReference>
<evidence type="ECO:0000256" key="1">
    <source>
        <dbReference type="ARBA" id="ARBA00001946"/>
    </source>
</evidence>
<dbReference type="InterPro" id="IPR020476">
    <property type="entry name" value="Nudix_hydrolase"/>
</dbReference>
<dbReference type="InterPro" id="IPR029119">
    <property type="entry name" value="MutY_C"/>
</dbReference>
<dbReference type="GO" id="GO:0046872">
    <property type="term" value="F:metal ion binding"/>
    <property type="evidence" value="ECO:0007669"/>
    <property type="project" value="UniProtKB-KW"/>
</dbReference>